<gene>
    <name evidence="1" type="ORF">FZC76_01235</name>
</gene>
<dbReference type="Pfam" id="PF14035">
    <property type="entry name" value="YlzJ"/>
    <property type="match status" value="1"/>
</dbReference>
<accession>A0A5D4T4J8</accession>
<name>A0A5D4T4J8_9BACI</name>
<dbReference type="InterPro" id="IPR025619">
    <property type="entry name" value="YlzJ"/>
</dbReference>
<dbReference type="EMBL" id="VTEV01000001">
    <property type="protein sequence ID" value="TYS70543.1"/>
    <property type="molecule type" value="Genomic_DNA"/>
</dbReference>
<comment type="caution">
    <text evidence="1">The sequence shown here is derived from an EMBL/GenBank/DDBJ whole genome shotgun (WGS) entry which is preliminary data.</text>
</comment>
<protein>
    <submittedName>
        <fullName evidence="1">Ribonuclease</fullName>
    </submittedName>
</protein>
<sequence>MILYTTMPQELIFPVENGEYEKQRVIDFNGVSLVVQQTDMNAYQIVRNLSTDPAHYLSTEYSPGQTINFL</sequence>
<evidence type="ECO:0000313" key="2">
    <source>
        <dbReference type="Proteomes" id="UP000322524"/>
    </source>
</evidence>
<evidence type="ECO:0000313" key="1">
    <source>
        <dbReference type="EMBL" id="TYS70543.1"/>
    </source>
</evidence>
<dbReference type="STRING" id="79883.GCA_001636495_02963"/>
<dbReference type="Proteomes" id="UP000322524">
    <property type="component" value="Unassembled WGS sequence"/>
</dbReference>
<proteinExistence type="predicted"/>
<reference evidence="1 2" key="1">
    <citation type="submission" date="2019-08" db="EMBL/GenBank/DDBJ databases">
        <title>Bacillus genomes from the desert of Cuatro Cienegas, Coahuila.</title>
        <authorList>
            <person name="Olmedo-Alvarez G."/>
        </authorList>
    </citation>
    <scope>NUCLEOTIDE SEQUENCE [LARGE SCALE GENOMIC DNA]</scope>
    <source>
        <strain evidence="1 2">CH28_1T</strain>
    </source>
</reference>
<dbReference type="RefSeq" id="WP_148986444.1">
    <property type="nucleotide sequence ID" value="NZ_VTEV01000001.1"/>
</dbReference>
<dbReference type="AlphaFoldDB" id="A0A5D4T4J8"/>
<dbReference type="OrthoDB" id="1683573at2"/>
<organism evidence="1 2">
    <name type="scientific">Sutcliffiella horikoshii</name>
    <dbReference type="NCBI Taxonomy" id="79883"/>
    <lineage>
        <taxon>Bacteria</taxon>
        <taxon>Bacillati</taxon>
        <taxon>Bacillota</taxon>
        <taxon>Bacilli</taxon>
        <taxon>Bacillales</taxon>
        <taxon>Bacillaceae</taxon>
        <taxon>Sutcliffiella</taxon>
    </lineage>
</organism>